<dbReference type="PANTHER" id="PTHR42923">
    <property type="entry name" value="PROTOPORPHYRINOGEN OXIDASE"/>
    <property type="match status" value="1"/>
</dbReference>
<gene>
    <name evidence="3" type="ORF">AWB79_02078</name>
</gene>
<dbReference type="GO" id="GO:0016491">
    <property type="term" value="F:oxidoreductase activity"/>
    <property type="evidence" value="ECO:0007669"/>
    <property type="project" value="InterPro"/>
</dbReference>
<sequence length="435" mass="48203">MNASKRREGQRIAVIGAGIAGLASAYLLSRAHRVTLFEAADYLGGHTHTVDVEADGARHPVDTGFLVFNDLTYPNLVALFDELGVAAHRSDMSFSVSLDDGRFEWAGTNLNTVFAQRRNLFSPSFLGMLRDILRFNASAHAHLEQASVNRCSVGELLVEGGYGVNFQRRYLVPMAAAIWSSGANDILRFPAATFLRFCLNHALLQVNQRPPWKTVVGGAREYVRRIARTLDDVRTRAPVRSVRRRDAGDGVIVMTDAAAPERFDAIVLATHAPTSLRLLADASDEERALLSAVRYQRNLAVLHTDRALLPRRRRVWSAWNYIGARPGHVRDSSTPVCVSYLLNQLQPLPFSTPVIVTLNPFDEPAPGTELGRYEYAHPLFDLAAIDAQTRLPHIQGVRRTWYAGAWTGYGFHEDGLKSALRVARDFGVQPAWAVP</sequence>
<evidence type="ECO:0000256" key="1">
    <source>
        <dbReference type="SAM" id="Phobius"/>
    </source>
</evidence>
<dbReference type="InterPro" id="IPR050464">
    <property type="entry name" value="Zeta_carotene_desat/Oxidored"/>
</dbReference>
<keyword evidence="1" id="KW-1133">Transmembrane helix</keyword>
<dbReference type="FunFam" id="1.10.405.20:FF:000001">
    <property type="entry name" value="Amine oxidase"/>
    <property type="match status" value="1"/>
</dbReference>
<dbReference type="OrthoDB" id="20837at2"/>
<dbReference type="PANTHER" id="PTHR42923:SF17">
    <property type="entry name" value="AMINE OXIDASE DOMAIN-CONTAINING PROTEIN"/>
    <property type="match status" value="1"/>
</dbReference>
<dbReference type="STRING" id="1777140.AWB79_02078"/>
<name>A0A158A7Z2_9BURK</name>
<keyword evidence="1" id="KW-0812">Transmembrane</keyword>
<dbReference type="Gene3D" id="1.10.405.20">
    <property type="match status" value="1"/>
</dbReference>
<dbReference type="Pfam" id="PF01593">
    <property type="entry name" value="Amino_oxidase"/>
    <property type="match status" value="1"/>
</dbReference>
<keyword evidence="1" id="KW-0472">Membrane</keyword>
<protein>
    <submittedName>
        <fullName evidence="3">FAD dependent oxidoreductase</fullName>
    </submittedName>
</protein>
<evidence type="ECO:0000259" key="2">
    <source>
        <dbReference type="Pfam" id="PF01593"/>
    </source>
</evidence>
<dbReference type="AlphaFoldDB" id="A0A158A7Z2"/>
<accession>A0A158A7Z2</accession>
<evidence type="ECO:0000313" key="3">
    <source>
        <dbReference type="EMBL" id="SAK53944.1"/>
    </source>
</evidence>
<dbReference type="RefSeq" id="WP_061167295.1">
    <property type="nucleotide sequence ID" value="NZ_FCOA02000004.1"/>
</dbReference>
<comment type="caution">
    <text evidence="3">The sequence shown here is derived from an EMBL/GenBank/DDBJ whole genome shotgun (WGS) entry which is preliminary data.</text>
</comment>
<organism evidence="3 4">
    <name type="scientific">Caballeronia hypogeia</name>
    <dbReference type="NCBI Taxonomy" id="1777140"/>
    <lineage>
        <taxon>Bacteria</taxon>
        <taxon>Pseudomonadati</taxon>
        <taxon>Pseudomonadota</taxon>
        <taxon>Betaproteobacteria</taxon>
        <taxon>Burkholderiales</taxon>
        <taxon>Burkholderiaceae</taxon>
        <taxon>Caballeronia</taxon>
    </lineage>
</organism>
<dbReference type="EMBL" id="FCOA02000004">
    <property type="protein sequence ID" value="SAK53944.1"/>
    <property type="molecule type" value="Genomic_DNA"/>
</dbReference>
<dbReference type="InterPro" id="IPR002937">
    <property type="entry name" value="Amino_oxidase"/>
</dbReference>
<evidence type="ECO:0000313" key="4">
    <source>
        <dbReference type="Proteomes" id="UP000054851"/>
    </source>
</evidence>
<dbReference type="SUPFAM" id="SSF51905">
    <property type="entry name" value="FAD/NAD(P)-binding domain"/>
    <property type="match status" value="1"/>
</dbReference>
<dbReference type="Gene3D" id="3.50.50.60">
    <property type="entry name" value="FAD/NAD(P)-binding domain"/>
    <property type="match status" value="1"/>
</dbReference>
<feature type="domain" description="Amine oxidase" evidence="2">
    <location>
        <begin position="19"/>
        <end position="278"/>
    </location>
</feature>
<feature type="transmembrane region" description="Helical" evidence="1">
    <location>
        <begin position="12"/>
        <end position="29"/>
    </location>
</feature>
<dbReference type="Gene3D" id="3.30.70.1990">
    <property type="match status" value="1"/>
</dbReference>
<reference evidence="3" key="1">
    <citation type="submission" date="2016-01" db="EMBL/GenBank/DDBJ databases">
        <authorList>
            <person name="Peeters C."/>
        </authorList>
    </citation>
    <scope>NUCLEOTIDE SEQUENCE</scope>
    <source>
        <strain evidence="3">LMG 29322</strain>
    </source>
</reference>
<proteinExistence type="predicted"/>
<dbReference type="Proteomes" id="UP000054851">
    <property type="component" value="Unassembled WGS sequence"/>
</dbReference>
<keyword evidence="4" id="KW-1185">Reference proteome</keyword>
<dbReference type="InterPro" id="IPR036188">
    <property type="entry name" value="FAD/NAD-bd_sf"/>
</dbReference>